<dbReference type="SUPFAM" id="SSF54427">
    <property type="entry name" value="NTF2-like"/>
    <property type="match status" value="1"/>
</dbReference>
<dbReference type="Proteomes" id="UP000196573">
    <property type="component" value="Unassembled WGS sequence"/>
</dbReference>
<dbReference type="PANTHER" id="PTHR47307">
    <property type="entry name" value="GLUTATHIONE-REGULATED POTASSIUM-EFFLUX SYSTEM ANCILLARY PROTEIN KEFG"/>
    <property type="match status" value="1"/>
</dbReference>
<keyword evidence="1 3" id="KW-0560">Oxidoreductase</keyword>
<dbReference type="RefSeq" id="WP_087113157.1">
    <property type="nucleotide sequence ID" value="NZ_CBCSCN010000015.1"/>
</dbReference>
<protein>
    <submittedName>
        <fullName evidence="3">General stress protein 14</fullName>
        <ecNumber evidence="3">1.6.99.-</ecNumber>
    </submittedName>
</protein>
<organism evidence="3 4">
    <name type="scientific">Parendozoicomonas haliclonae</name>
    <dbReference type="NCBI Taxonomy" id="1960125"/>
    <lineage>
        <taxon>Bacteria</taxon>
        <taxon>Pseudomonadati</taxon>
        <taxon>Pseudomonadota</taxon>
        <taxon>Gammaproteobacteria</taxon>
        <taxon>Oceanospirillales</taxon>
        <taxon>Endozoicomonadaceae</taxon>
        <taxon>Parendozoicomonas</taxon>
    </lineage>
</organism>
<dbReference type="InterPro" id="IPR046980">
    <property type="entry name" value="KefG/KefF"/>
</dbReference>
<dbReference type="EMBL" id="FWPT01000015">
    <property type="protein sequence ID" value="SMA50722.1"/>
    <property type="molecule type" value="Genomic_DNA"/>
</dbReference>
<dbReference type="Gene3D" id="3.40.50.360">
    <property type="match status" value="1"/>
</dbReference>
<dbReference type="GO" id="GO:0003955">
    <property type="term" value="F:NAD(P)H dehydrogenase (quinone) activity"/>
    <property type="evidence" value="ECO:0007669"/>
    <property type="project" value="TreeGrafter"/>
</dbReference>
<dbReference type="Pfam" id="PF02525">
    <property type="entry name" value="Flavodoxin_2"/>
    <property type="match status" value="1"/>
</dbReference>
<proteinExistence type="predicted"/>
<evidence type="ECO:0000259" key="2">
    <source>
        <dbReference type="Pfam" id="PF02525"/>
    </source>
</evidence>
<reference evidence="3 4" key="1">
    <citation type="submission" date="2017-03" db="EMBL/GenBank/DDBJ databases">
        <authorList>
            <person name="Afonso C.L."/>
            <person name="Miller P.J."/>
            <person name="Scott M.A."/>
            <person name="Spackman E."/>
            <person name="Goraichik I."/>
            <person name="Dimitrov K.M."/>
            <person name="Suarez D.L."/>
            <person name="Swayne D.E."/>
        </authorList>
    </citation>
    <scope>NUCLEOTIDE SEQUENCE [LARGE SCALE GENOMIC DNA]</scope>
    <source>
        <strain evidence="3">SB41UT1</strain>
    </source>
</reference>
<dbReference type="OrthoDB" id="9798454at2"/>
<accession>A0A1X7ARF1</accession>
<dbReference type="InterPro" id="IPR029039">
    <property type="entry name" value="Flavoprotein-like_sf"/>
</dbReference>
<dbReference type="GO" id="GO:0009055">
    <property type="term" value="F:electron transfer activity"/>
    <property type="evidence" value="ECO:0007669"/>
    <property type="project" value="TreeGrafter"/>
</dbReference>
<dbReference type="GO" id="GO:0010181">
    <property type="term" value="F:FMN binding"/>
    <property type="evidence" value="ECO:0007669"/>
    <property type="project" value="TreeGrafter"/>
</dbReference>
<evidence type="ECO:0000313" key="3">
    <source>
        <dbReference type="EMBL" id="SMA50722.1"/>
    </source>
</evidence>
<evidence type="ECO:0000313" key="4">
    <source>
        <dbReference type="Proteomes" id="UP000196573"/>
    </source>
</evidence>
<dbReference type="EC" id="1.6.99.-" evidence="3"/>
<dbReference type="InterPro" id="IPR032710">
    <property type="entry name" value="NTF2-like_dom_sf"/>
</dbReference>
<evidence type="ECO:0000256" key="1">
    <source>
        <dbReference type="ARBA" id="ARBA00023002"/>
    </source>
</evidence>
<dbReference type="AlphaFoldDB" id="A0A1X7ARF1"/>
<sequence>MNRVLIISGHPNLEQSYTNKVILEQLEQRIETLGVRRLDTLYPDYQFDIKAEQQALLDADSVVLQFPFYWYSMPGLLKLWLDEVFTFNFAYGPEGDKLKGKHFLLSFTIGGPQQSYHPLGYNHFSVQQLMTPLEQTAYLAGMVYHPPVYSHGMVYIPGVYNTQEGVEARARDHAEQLITTLEELSLTTSRQSAVKDFVEHWFKEFDKLPDDPGWFLSHIDDSLHLDGPEGTFRGKAGFTDWYQLLRQSFQEGALHLLERMDVSHLEKNHYQVDFLVRVEAVTHNDEPVSILAKEVWRLALDDENFVTLFDYRVEVV</sequence>
<feature type="domain" description="Flavodoxin-like fold" evidence="2">
    <location>
        <begin position="3"/>
        <end position="172"/>
    </location>
</feature>
<dbReference type="InterPro" id="IPR003680">
    <property type="entry name" value="Flavodoxin_fold"/>
</dbReference>
<gene>
    <name evidence="3" type="primary">ywrO_3</name>
    <name evidence="3" type="ORF">EHSB41UT_04539</name>
</gene>
<keyword evidence="4" id="KW-1185">Reference proteome</keyword>
<dbReference type="PANTHER" id="PTHR47307:SF1">
    <property type="entry name" value="GLUTATHIONE-REGULATED POTASSIUM-EFFLUX SYSTEM ANCILLARY PROTEIN KEFG"/>
    <property type="match status" value="1"/>
</dbReference>
<dbReference type="SUPFAM" id="SSF52218">
    <property type="entry name" value="Flavoproteins"/>
    <property type="match status" value="1"/>
</dbReference>
<name>A0A1X7ARF1_9GAMM</name>